<evidence type="ECO:0000313" key="2">
    <source>
        <dbReference type="EMBL" id="BCI60877.1"/>
    </source>
</evidence>
<dbReference type="InterPro" id="IPR011050">
    <property type="entry name" value="Pectin_lyase_fold/virulence"/>
</dbReference>
<protein>
    <recommendedName>
        <fullName evidence="4">SipW-cognate class signal peptide</fullName>
    </recommendedName>
</protein>
<evidence type="ECO:0000313" key="3">
    <source>
        <dbReference type="Proteomes" id="UP000593890"/>
    </source>
</evidence>
<proteinExistence type="predicted"/>
<dbReference type="InterPro" id="IPR023833">
    <property type="entry name" value="Signal_pept_SipW-depend-type"/>
</dbReference>
<evidence type="ECO:0008006" key="4">
    <source>
        <dbReference type="Google" id="ProtNLM"/>
    </source>
</evidence>
<sequence length="452" mass="46478">MKTTKKSLIACGLSVLVCCALLVGTTFAWFTDSVTNKGNRIEAGNLKVDLLMDKAEDGNYTSIANGTGDIFSEEAGNGINWEPGKTEIVYLAVQNKGSLAINYNLLLDIIDGDPGLIGSLEYAVLDGKKAADVDANSWEELEAMEGAQVGDIQAGQTVAAPNGTLDEIVNGEENETDYFALAVHMKEDAGNEYQNGSITIDMTLIAKQATAEQDGFGNSDYDENAGYPASVDVADIDSLEDALNNPGVPTEINVTQSITDGKNLTVTGDVTLNLGNNTLNRGSTIVGAGITVEDGGSMTINAVANSGLVYTAGALTADGGTLTVNGGNYGVSGSGDAQVTAKNGSEIYLNSGNFSCSGYQGHAVMATSGSTITISGGSYSVSGADSTALYADGGTIVVDNCKFSAINGKRYAVANGGQILVSKTFSPDKPTSVAAGNVVTDNGDGYWLIAEN</sequence>
<dbReference type="Proteomes" id="UP000593890">
    <property type="component" value="Chromosome"/>
</dbReference>
<organism evidence="2 3">
    <name type="scientific">Solibaculum mannosilyticum</name>
    <dbReference type="NCBI Taxonomy" id="2780922"/>
    <lineage>
        <taxon>Bacteria</taxon>
        <taxon>Bacillati</taxon>
        <taxon>Bacillota</taxon>
        <taxon>Clostridia</taxon>
        <taxon>Eubacteriales</taxon>
        <taxon>Oscillospiraceae</taxon>
        <taxon>Solibaculum</taxon>
    </lineage>
</organism>
<accession>A0A7I8D227</accession>
<feature type="chain" id="PRO_5030580954" description="SipW-cognate class signal peptide" evidence="1">
    <location>
        <begin position="29"/>
        <end position="452"/>
    </location>
</feature>
<evidence type="ECO:0000256" key="1">
    <source>
        <dbReference type="SAM" id="SignalP"/>
    </source>
</evidence>
<dbReference type="RefSeq" id="WP_215532943.1">
    <property type="nucleotide sequence ID" value="NZ_AP023321.1"/>
</dbReference>
<keyword evidence="3" id="KW-1185">Reference proteome</keyword>
<name>A0A7I8D227_9FIRM</name>
<dbReference type="AlphaFoldDB" id="A0A7I8D227"/>
<reference evidence="3" key="1">
    <citation type="submission" date="2020-07" db="EMBL/GenBank/DDBJ databases">
        <title>Complete genome sequencing of Clostridia bacterium strain 12CBH8.</title>
        <authorList>
            <person name="Sakamoto M."/>
            <person name="Murakami T."/>
            <person name="Mori H."/>
        </authorList>
    </citation>
    <scope>NUCLEOTIDE SEQUENCE [LARGE SCALE GENOMIC DNA]</scope>
    <source>
        <strain evidence="3">12CBH8</strain>
    </source>
</reference>
<dbReference type="EMBL" id="AP023321">
    <property type="protein sequence ID" value="BCI60877.1"/>
    <property type="molecule type" value="Genomic_DNA"/>
</dbReference>
<feature type="signal peptide" evidence="1">
    <location>
        <begin position="1"/>
        <end position="28"/>
    </location>
</feature>
<dbReference type="SUPFAM" id="SSF51126">
    <property type="entry name" value="Pectin lyase-like"/>
    <property type="match status" value="1"/>
</dbReference>
<keyword evidence="1" id="KW-0732">Signal</keyword>
<dbReference type="KEGG" id="sman:C12CBH8_15160"/>
<dbReference type="NCBIfam" id="TIGR04088">
    <property type="entry name" value="cognate_SipW"/>
    <property type="match status" value="1"/>
</dbReference>
<gene>
    <name evidence="2" type="ORF">C12CBH8_15160</name>
</gene>